<name>A0A0V0QKL7_PSEPJ</name>
<comment type="caution">
    <text evidence="1">The sequence shown here is derived from an EMBL/GenBank/DDBJ whole genome shotgun (WGS) entry which is preliminary data.</text>
</comment>
<dbReference type="InterPro" id="IPR036291">
    <property type="entry name" value="NAD(P)-bd_dom_sf"/>
</dbReference>
<evidence type="ECO:0000313" key="2">
    <source>
        <dbReference type="Proteomes" id="UP000054937"/>
    </source>
</evidence>
<proteinExistence type="predicted"/>
<dbReference type="OrthoDB" id="5545019at2759"/>
<evidence type="ECO:0000313" key="1">
    <source>
        <dbReference type="EMBL" id="KRX02608.1"/>
    </source>
</evidence>
<dbReference type="EMBL" id="LDAU01000154">
    <property type="protein sequence ID" value="KRX02608.1"/>
    <property type="molecule type" value="Genomic_DNA"/>
</dbReference>
<sequence>MYRIKASHLKIVKETIRVNNIDKDQQRQFDSLFRALKYSIAMGNCQKFKETHNEILQLMPDLDIDQYYTEQDLSCAAGEYTIPYISVYGASKQFLDVFTRSLNIETNKNIDILSVKPLKDIKFFE</sequence>
<organism evidence="1 2">
    <name type="scientific">Pseudocohnilembus persalinus</name>
    <name type="common">Ciliate</name>
    <dbReference type="NCBI Taxonomy" id="266149"/>
    <lineage>
        <taxon>Eukaryota</taxon>
        <taxon>Sar</taxon>
        <taxon>Alveolata</taxon>
        <taxon>Ciliophora</taxon>
        <taxon>Intramacronucleata</taxon>
        <taxon>Oligohymenophorea</taxon>
        <taxon>Scuticociliatia</taxon>
        <taxon>Philasterida</taxon>
        <taxon>Pseudocohnilembidae</taxon>
        <taxon>Pseudocohnilembus</taxon>
    </lineage>
</organism>
<dbReference type="SUPFAM" id="SSF51735">
    <property type="entry name" value="NAD(P)-binding Rossmann-fold domains"/>
    <property type="match status" value="1"/>
</dbReference>
<accession>A0A0V0QKL7</accession>
<keyword evidence="2" id="KW-1185">Reference proteome</keyword>
<reference evidence="1 2" key="1">
    <citation type="journal article" date="2015" name="Sci. Rep.">
        <title>Genome of the facultative scuticociliatosis pathogen Pseudocohnilembus persalinus provides insight into its virulence through horizontal gene transfer.</title>
        <authorList>
            <person name="Xiong J."/>
            <person name="Wang G."/>
            <person name="Cheng J."/>
            <person name="Tian M."/>
            <person name="Pan X."/>
            <person name="Warren A."/>
            <person name="Jiang C."/>
            <person name="Yuan D."/>
            <person name="Miao W."/>
        </authorList>
    </citation>
    <scope>NUCLEOTIDE SEQUENCE [LARGE SCALE GENOMIC DNA]</scope>
    <source>
        <strain evidence="1">36N120E</strain>
    </source>
</reference>
<dbReference type="InParanoid" id="A0A0V0QKL7"/>
<gene>
    <name evidence="1" type="ORF">PPERSA_11948</name>
</gene>
<dbReference type="Proteomes" id="UP000054937">
    <property type="component" value="Unassembled WGS sequence"/>
</dbReference>
<protein>
    <submittedName>
        <fullName evidence="1">Uncharacterized protein</fullName>
    </submittedName>
</protein>
<dbReference type="AlphaFoldDB" id="A0A0V0QKL7"/>